<dbReference type="GO" id="GO:0043022">
    <property type="term" value="F:ribosome binding"/>
    <property type="evidence" value="ECO:0007669"/>
    <property type="project" value="InterPro"/>
</dbReference>
<evidence type="ECO:0000259" key="6">
    <source>
        <dbReference type="Pfam" id="PF01782"/>
    </source>
</evidence>
<proteinExistence type="inferred from homology"/>
<dbReference type="GO" id="GO:0005840">
    <property type="term" value="C:ribosome"/>
    <property type="evidence" value="ECO:0007669"/>
    <property type="project" value="InterPro"/>
</dbReference>
<comment type="function">
    <text evidence="5">An accessory protein needed during the final step in the assembly of 30S ribosomal subunit, possibly for assembly of the head region. Essential for efficient processing of 16S rRNA. May be needed both before and after RbfA during the maturation of 16S rRNA. It has affinity for free ribosomal 30S subunits but not for 70S ribosomes.</text>
</comment>
<dbReference type="InterPro" id="IPR011033">
    <property type="entry name" value="PRC_barrel-like_sf"/>
</dbReference>
<dbReference type="SUPFAM" id="SSF50346">
    <property type="entry name" value="PRC-barrel domain"/>
    <property type="match status" value="1"/>
</dbReference>
<name>W7YIN3_9BACT</name>
<dbReference type="eggNOG" id="COG0806">
    <property type="taxonomic scope" value="Bacteria"/>
</dbReference>
<keyword evidence="1 5" id="KW-0963">Cytoplasm</keyword>
<dbReference type="InterPro" id="IPR011961">
    <property type="entry name" value="RimM"/>
</dbReference>
<keyword evidence="4 5" id="KW-0143">Chaperone</keyword>
<dbReference type="AlphaFoldDB" id="W7YIN3"/>
<reference evidence="8 9" key="1">
    <citation type="journal article" date="2014" name="Genome Announc.">
        <title>Draft Genome Sequence of Cytophaga fermentans JCM 21142T, a Facultative Anaerobe Isolated from Marine Mud.</title>
        <authorList>
            <person name="Starns D."/>
            <person name="Oshima K."/>
            <person name="Suda W."/>
            <person name="Iino T."/>
            <person name="Yuki M."/>
            <person name="Inoue J."/>
            <person name="Kitamura K."/>
            <person name="Iida T."/>
            <person name="Darby A."/>
            <person name="Hattori M."/>
            <person name="Ohkuma M."/>
        </authorList>
    </citation>
    <scope>NUCLEOTIDE SEQUENCE [LARGE SCALE GENOMIC DNA]</scope>
    <source>
        <strain evidence="8 9">JCM 21142</strain>
    </source>
</reference>
<comment type="domain">
    <text evidence="5">The PRC barrel domain binds ribosomal protein uS19.</text>
</comment>
<dbReference type="PANTHER" id="PTHR33692">
    <property type="entry name" value="RIBOSOME MATURATION FACTOR RIMM"/>
    <property type="match status" value="1"/>
</dbReference>
<dbReference type="GO" id="GO:0006364">
    <property type="term" value="P:rRNA processing"/>
    <property type="evidence" value="ECO:0007669"/>
    <property type="project" value="UniProtKB-UniRule"/>
</dbReference>
<feature type="domain" description="RimM N-terminal" evidence="6">
    <location>
        <begin position="9"/>
        <end position="91"/>
    </location>
</feature>
<dbReference type="InterPro" id="IPR009000">
    <property type="entry name" value="Transl_B-barrel_sf"/>
</dbReference>
<dbReference type="RefSeq" id="WP_044212313.1">
    <property type="nucleotide sequence ID" value="NZ_BAMD01000009.1"/>
</dbReference>
<comment type="similarity">
    <text evidence="5">Belongs to the RimM family.</text>
</comment>
<dbReference type="STRING" id="869213.GCA_000517085_03459"/>
<feature type="domain" description="Ribosome maturation factor RimM PRC barrel" evidence="7">
    <location>
        <begin position="103"/>
        <end position="168"/>
    </location>
</feature>
<dbReference type="HAMAP" id="MF_00014">
    <property type="entry name" value="Ribosome_mat_RimM"/>
    <property type="match status" value="1"/>
</dbReference>
<dbReference type="Pfam" id="PF24986">
    <property type="entry name" value="PRC_RimM"/>
    <property type="match status" value="1"/>
</dbReference>
<accession>W7YIN3</accession>
<evidence type="ECO:0000256" key="2">
    <source>
        <dbReference type="ARBA" id="ARBA00022517"/>
    </source>
</evidence>
<dbReference type="EMBL" id="BAMD01000009">
    <property type="protein sequence ID" value="GAF02399.1"/>
    <property type="molecule type" value="Genomic_DNA"/>
</dbReference>
<dbReference type="SUPFAM" id="SSF50447">
    <property type="entry name" value="Translation proteins"/>
    <property type="match status" value="1"/>
</dbReference>
<dbReference type="PANTHER" id="PTHR33692:SF1">
    <property type="entry name" value="RIBOSOME MATURATION FACTOR RIMM"/>
    <property type="match status" value="1"/>
</dbReference>
<dbReference type="Proteomes" id="UP000019402">
    <property type="component" value="Unassembled WGS sequence"/>
</dbReference>
<keyword evidence="2 5" id="KW-0690">Ribosome biogenesis</keyword>
<dbReference type="Gene3D" id="2.40.30.60">
    <property type="entry name" value="RimM"/>
    <property type="match status" value="1"/>
</dbReference>
<dbReference type="Gene3D" id="2.30.30.240">
    <property type="entry name" value="PRC-barrel domain"/>
    <property type="match status" value="1"/>
</dbReference>
<evidence type="ECO:0000256" key="1">
    <source>
        <dbReference type="ARBA" id="ARBA00022490"/>
    </source>
</evidence>
<keyword evidence="9" id="KW-1185">Reference proteome</keyword>
<evidence type="ECO:0000256" key="5">
    <source>
        <dbReference type="HAMAP-Rule" id="MF_00014"/>
    </source>
</evidence>
<comment type="caution">
    <text evidence="8">The sequence shown here is derived from an EMBL/GenBank/DDBJ whole genome shotgun (WGS) entry which is preliminary data.</text>
</comment>
<dbReference type="InterPro" id="IPR002676">
    <property type="entry name" value="RimM_N"/>
</dbReference>
<dbReference type="GO" id="GO:0042274">
    <property type="term" value="P:ribosomal small subunit biogenesis"/>
    <property type="evidence" value="ECO:0007669"/>
    <property type="project" value="UniProtKB-UniRule"/>
</dbReference>
<comment type="subcellular location">
    <subcellularLocation>
        <location evidence="5">Cytoplasm</location>
    </subcellularLocation>
</comment>
<sequence>MLLKENTVQIGFIQKTHGVKGELSLALMDGFYTEDMDWEFLLLDIDHGLVPFYVESYRVKSAQSMLVKLESIDSETKASGVCGTQVYVEKSEMEEEQEFTSNAFVGYKVYDKSKAFIGEIVEVQDISNNPLFVLDYEGKEILVPINPDFIKEVDASQSMLKVDLPDGLVDLYLDEDNDELDM</sequence>
<protein>
    <recommendedName>
        <fullName evidence="5">Ribosome maturation factor RimM</fullName>
    </recommendedName>
</protein>
<evidence type="ECO:0000313" key="9">
    <source>
        <dbReference type="Proteomes" id="UP000019402"/>
    </source>
</evidence>
<evidence type="ECO:0000256" key="4">
    <source>
        <dbReference type="ARBA" id="ARBA00023186"/>
    </source>
</evidence>
<dbReference type="InterPro" id="IPR036976">
    <property type="entry name" value="RimM_N_sf"/>
</dbReference>
<evidence type="ECO:0000313" key="8">
    <source>
        <dbReference type="EMBL" id="GAF02399.1"/>
    </source>
</evidence>
<evidence type="ECO:0000259" key="7">
    <source>
        <dbReference type="Pfam" id="PF24986"/>
    </source>
</evidence>
<dbReference type="OrthoDB" id="9810331at2"/>
<dbReference type="InterPro" id="IPR056792">
    <property type="entry name" value="PRC_RimM"/>
</dbReference>
<keyword evidence="3 5" id="KW-0698">rRNA processing</keyword>
<gene>
    <name evidence="5" type="primary">rimM</name>
    <name evidence="8" type="ORF">JCM21142_31033</name>
</gene>
<evidence type="ECO:0000256" key="3">
    <source>
        <dbReference type="ARBA" id="ARBA00022552"/>
    </source>
</evidence>
<dbReference type="NCBIfam" id="TIGR02273">
    <property type="entry name" value="16S_RimM"/>
    <property type="match status" value="1"/>
</dbReference>
<organism evidence="8 9">
    <name type="scientific">Saccharicrinis fermentans DSM 9555 = JCM 21142</name>
    <dbReference type="NCBI Taxonomy" id="869213"/>
    <lineage>
        <taxon>Bacteria</taxon>
        <taxon>Pseudomonadati</taxon>
        <taxon>Bacteroidota</taxon>
        <taxon>Bacteroidia</taxon>
        <taxon>Marinilabiliales</taxon>
        <taxon>Marinilabiliaceae</taxon>
        <taxon>Saccharicrinis</taxon>
    </lineage>
</organism>
<comment type="subunit">
    <text evidence="5">Binds ribosomal protein uS19.</text>
</comment>
<dbReference type="GO" id="GO:0005737">
    <property type="term" value="C:cytoplasm"/>
    <property type="evidence" value="ECO:0007669"/>
    <property type="project" value="UniProtKB-SubCell"/>
</dbReference>
<dbReference type="Pfam" id="PF01782">
    <property type="entry name" value="RimM"/>
    <property type="match status" value="1"/>
</dbReference>